<accession>A0AAX4JV59</accession>
<protein>
    <recommendedName>
        <fullName evidence="5">Spindle pole body-associated protein cut12 domain-containing protein</fullName>
    </recommendedName>
</protein>
<feature type="compositionally biased region" description="Polar residues" evidence="2">
    <location>
        <begin position="113"/>
        <end position="130"/>
    </location>
</feature>
<sequence length="935" mass="106812">MPRTATKGTRTKFYNALARDARCLDTFRIPNSNTDLFPPSPTISNTYDLPSKNGITNVIDSHVSPRIGIGNEEEEGGWGSISASSWNSHRNYSVAPTENHNTRKKEDRARGNQELQPSTVYSINPSNTSIPVHPRINLPLNPSGRRTPTSKQKVQSWITSSRDKTTHKPTNHTSFESPTPVSSRPLVTYPDSIAPERTKMNYNIHDDAPSVSQRRYGDYSRTGNRPQATDYHQRERETYRTYNAEPRHILSPRPGISSMRLPTDLHHTDPYSSTDIYAYKAGDNGALNFRKNAGEIENVEREREAALRKVEELERRLDDARRLHPQAFASYPPGRAGVERMDDSQDIRRMREDNLTLRETITRQNNIIESADHRIKELEGSSRLYDVSSSELIDLKSKIDQLNQDNITLNHLILSTDKQLEEEKTKREKAESENESSKKSQSSTAKILSQTENKVKALELKMVELEEKERRGRELKDMFEKRIRILENEKANWEKEKEISKGKMTNSNREKENAILKYKSTETDNKKLSDKIQLLRREKDALSARLEELLAEVGISSYAYSTIFFIDHSNKEVLWERAAENTKTNEQDKGILENRKRLKEELHRERSTSDRLRSERNNMRERYQQLKTRFQLNGEDRSATRLRRSEGVATPEVKIHHPTPASAEKHKPQFSLNDLNLSETPAAANSDQQEDKRGVFEVIEDNDGLKYPSRRVTVEDISDEEAPKYQPNIKSSDTTEERKSSSAPEMKPKPKHGSRLEVISPDLKDLQGLFSPGLSMNSIPLEPKRMNKPTKEEISLFESDKEDTFKGEEESRLKGNASSIEEKVKDRLEEAKKASIKSFMQLNELNESKEKSDSSFFSDIVGSSSVDSDKISRDPFAHLDPMEGKLFTTKSNQPKTTSNPEYGTPSLSEPQPRSQSLNEPSTRMKDLLGSTPNII</sequence>
<feature type="compositionally biased region" description="Basic and acidic residues" evidence="2">
    <location>
        <begin position="100"/>
        <end position="111"/>
    </location>
</feature>
<feature type="region of interest" description="Disordered" evidence="2">
    <location>
        <begin position="769"/>
        <end position="788"/>
    </location>
</feature>
<dbReference type="RefSeq" id="XP_066075985.1">
    <property type="nucleotide sequence ID" value="XM_066219888.1"/>
</dbReference>
<feature type="region of interest" description="Disordered" evidence="2">
    <location>
        <begin position="91"/>
        <end position="186"/>
    </location>
</feature>
<evidence type="ECO:0000256" key="1">
    <source>
        <dbReference type="SAM" id="Coils"/>
    </source>
</evidence>
<feature type="compositionally biased region" description="Low complexity" evidence="2">
    <location>
        <begin position="854"/>
        <end position="866"/>
    </location>
</feature>
<organism evidence="3 4">
    <name type="scientific">Kwoniella dendrophila CBS 6074</name>
    <dbReference type="NCBI Taxonomy" id="1295534"/>
    <lineage>
        <taxon>Eukaryota</taxon>
        <taxon>Fungi</taxon>
        <taxon>Dikarya</taxon>
        <taxon>Basidiomycota</taxon>
        <taxon>Agaricomycotina</taxon>
        <taxon>Tremellomycetes</taxon>
        <taxon>Tremellales</taxon>
        <taxon>Cryptococcaceae</taxon>
        <taxon>Kwoniella</taxon>
    </lineage>
</organism>
<gene>
    <name evidence="3" type="ORF">L201_004140</name>
</gene>
<keyword evidence="4" id="KW-1185">Reference proteome</keyword>
<dbReference type="GeneID" id="91094810"/>
<dbReference type="EMBL" id="CP144102">
    <property type="protein sequence ID" value="WWC89222.1"/>
    <property type="molecule type" value="Genomic_DNA"/>
</dbReference>
<keyword evidence="1" id="KW-0175">Coiled coil</keyword>
<dbReference type="AlphaFoldDB" id="A0AAX4JV59"/>
<feature type="compositionally biased region" description="Polar residues" evidence="2">
    <location>
        <begin position="144"/>
        <end position="160"/>
    </location>
</feature>
<feature type="compositionally biased region" description="Basic and acidic residues" evidence="2">
    <location>
        <begin position="796"/>
        <end position="813"/>
    </location>
</feature>
<feature type="coiled-coil region" evidence="1">
    <location>
        <begin position="296"/>
        <end position="323"/>
    </location>
</feature>
<evidence type="ECO:0000313" key="3">
    <source>
        <dbReference type="EMBL" id="WWC89222.1"/>
    </source>
</evidence>
<proteinExistence type="predicted"/>
<feature type="region of interest" description="Disordered" evidence="2">
    <location>
        <begin position="796"/>
        <end position="820"/>
    </location>
</feature>
<feature type="region of interest" description="Disordered" evidence="2">
    <location>
        <begin position="704"/>
        <end position="761"/>
    </location>
</feature>
<evidence type="ECO:0008006" key="5">
    <source>
        <dbReference type="Google" id="ProtNLM"/>
    </source>
</evidence>
<dbReference type="Proteomes" id="UP001355207">
    <property type="component" value="Chromosome 5"/>
</dbReference>
<evidence type="ECO:0000256" key="2">
    <source>
        <dbReference type="SAM" id="MobiDB-lite"/>
    </source>
</evidence>
<feature type="compositionally biased region" description="Polar residues" evidence="2">
    <location>
        <begin position="171"/>
        <end position="182"/>
    </location>
</feature>
<feature type="compositionally biased region" description="Basic and acidic residues" evidence="2">
    <location>
        <begin position="867"/>
        <end position="883"/>
    </location>
</feature>
<feature type="compositionally biased region" description="Basic and acidic residues" evidence="2">
    <location>
        <begin position="634"/>
        <end position="646"/>
    </location>
</feature>
<name>A0AAX4JV59_9TREE</name>
<feature type="region of interest" description="Disordered" evidence="2">
    <location>
        <begin position="208"/>
        <end position="233"/>
    </location>
</feature>
<feature type="region of interest" description="Disordered" evidence="2">
    <location>
        <begin position="585"/>
        <end position="667"/>
    </location>
</feature>
<feature type="compositionally biased region" description="Basic and acidic residues" evidence="2">
    <location>
        <begin position="585"/>
        <end position="624"/>
    </location>
</feature>
<feature type="compositionally biased region" description="Polar residues" evidence="2">
    <location>
        <begin position="888"/>
        <end position="921"/>
    </location>
</feature>
<feature type="compositionally biased region" description="Basic and acidic residues" evidence="2">
    <location>
        <begin position="418"/>
        <end position="438"/>
    </location>
</feature>
<reference evidence="3 4" key="1">
    <citation type="submission" date="2024-01" db="EMBL/GenBank/DDBJ databases">
        <title>Comparative genomics of Cryptococcus and Kwoniella reveals pathogenesis evolution and contrasting modes of karyotype evolution via chromosome fusion or intercentromeric recombination.</title>
        <authorList>
            <person name="Coelho M.A."/>
            <person name="David-Palma M."/>
            <person name="Shea T."/>
            <person name="Bowers K."/>
            <person name="McGinley-Smith S."/>
            <person name="Mohammad A.W."/>
            <person name="Gnirke A."/>
            <person name="Yurkov A.M."/>
            <person name="Nowrousian M."/>
            <person name="Sun S."/>
            <person name="Cuomo C.A."/>
            <person name="Heitman J."/>
        </authorList>
    </citation>
    <scope>NUCLEOTIDE SEQUENCE [LARGE SCALE GENOMIC DNA]</scope>
    <source>
        <strain evidence="3 4">CBS 6074</strain>
    </source>
</reference>
<feature type="region of interest" description="Disordered" evidence="2">
    <location>
        <begin position="846"/>
        <end position="935"/>
    </location>
</feature>
<evidence type="ECO:0000313" key="4">
    <source>
        <dbReference type="Proteomes" id="UP001355207"/>
    </source>
</evidence>
<feature type="region of interest" description="Disordered" evidence="2">
    <location>
        <begin position="418"/>
        <end position="450"/>
    </location>
</feature>